<comment type="caution">
    <text evidence="1">The sequence shown here is derived from an EMBL/GenBank/DDBJ whole genome shotgun (WGS) entry which is preliminary data.</text>
</comment>
<dbReference type="AlphaFoldDB" id="A0A4Y2MA31"/>
<dbReference type="Proteomes" id="UP000499080">
    <property type="component" value="Unassembled WGS sequence"/>
</dbReference>
<protein>
    <submittedName>
        <fullName evidence="1">Uncharacterized protein</fullName>
    </submittedName>
</protein>
<evidence type="ECO:0000313" key="2">
    <source>
        <dbReference type="Proteomes" id="UP000499080"/>
    </source>
</evidence>
<proteinExistence type="predicted"/>
<sequence>MDLNPPVSQNSYEKNCKKNAASKNVAIESMKKAADEEVAAVDSTDITVSCDGTWKTRGHTFQIGVCTSNRHRHWKGHRCGGSVESLERS</sequence>
<dbReference type="OrthoDB" id="6427993at2759"/>
<evidence type="ECO:0000313" key="1">
    <source>
        <dbReference type="EMBL" id="GBN23413.1"/>
    </source>
</evidence>
<name>A0A4Y2MA31_ARAVE</name>
<reference evidence="1 2" key="1">
    <citation type="journal article" date="2019" name="Sci. Rep.">
        <title>Orb-weaving spider Araneus ventricosus genome elucidates the spidroin gene catalogue.</title>
        <authorList>
            <person name="Kono N."/>
            <person name="Nakamura H."/>
            <person name="Ohtoshi R."/>
            <person name="Moran D.A.P."/>
            <person name="Shinohara A."/>
            <person name="Yoshida Y."/>
            <person name="Fujiwara M."/>
            <person name="Mori M."/>
            <person name="Tomita M."/>
            <person name="Arakawa K."/>
        </authorList>
    </citation>
    <scope>NUCLEOTIDE SEQUENCE [LARGE SCALE GENOMIC DNA]</scope>
</reference>
<organism evidence="1 2">
    <name type="scientific">Araneus ventricosus</name>
    <name type="common">Orbweaver spider</name>
    <name type="synonym">Epeira ventricosa</name>
    <dbReference type="NCBI Taxonomy" id="182803"/>
    <lineage>
        <taxon>Eukaryota</taxon>
        <taxon>Metazoa</taxon>
        <taxon>Ecdysozoa</taxon>
        <taxon>Arthropoda</taxon>
        <taxon>Chelicerata</taxon>
        <taxon>Arachnida</taxon>
        <taxon>Araneae</taxon>
        <taxon>Araneomorphae</taxon>
        <taxon>Entelegynae</taxon>
        <taxon>Araneoidea</taxon>
        <taxon>Araneidae</taxon>
        <taxon>Araneus</taxon>
    </lineage>
</organism>
<keyword evidence="2" id="KW-1185">Reference proteome</keyword>
<dbReference type="EMBL" id="BGPR01006992">
    <property type="protein sequence ID" value="GBN23413.1"/>
    <property type="molecule type" value="Genomic_DNA"/>
</dbReference>
<gene>
    <name evidence="1" type="ORF">AVEN_96248_1</name>
</gene>
<accession>A0A4Y2MA31</accession>